<keyword evidence="2 7" id="KW-0349">Heme</keyword>
<keyword evidence="4" id="KW-0560">Oxidoreductase</keyword>
<evidence type="ECO:0000256" key="4">
    <source>
        <dbReference type="ARBA" id="ARBA00023002"/>
    </source>
</evidence>
<evidence type="ECO:0000256" key="3">
    <source>
        <dbReference type="ARBA" id="ARBA00022723"/>
    </source>
</evidence>
<dbReference type="Gene3D" id="1.10.630.10">
    <property type="entry name" value="Cytochrome P450"/>
    <property type="match status" value="1"/>
</dbReference>
<name>A0A9X1MTU1_9GAMM</name>
<evidence type="ECO:0000256" key="7">
    <source>
        <dbReference type="PIRSR" id="PIRSR602401-1"/>
    </source>
</evidence>
<evidence type="ECO:0000313" key="9">
    <source>
        <dbReference type="Proteomes" id="UP001139171"/>
    </source>
</evidence>
<dbReference type="InterPro" id="IPR001128">
    <property type="entry name" value="Cyt_P450"/>
</dbReference>
<comment type="similarity">
    <text evidence="1">Belongs to the cytochrome P450 family.</text>
</comment>
<comment type="caution">
    <text evidence="8">The sequence shown here is derived from an EMBL/GenBank/DDBJ whole genome shotgun (WGS) entry which is preliminary data.</text>
</comment>
<dbReference type="PRINTS" id="PR00463">
    <property type="entry name" value="EP450I"/>
</dbReference>
<reference evidence="8" key="1">
    <citation type="submission" date="2021-11" db="EMBL/GenBank/DDBJ databases">
        <title>Jinshanibacter sp. isolated from one year old Eriocheir sinensis.</title>
        <authorList>
            <person name="Li J.-Y."/>
            <person name="He W."/>
            <person name="Gao T.-H."/>
        </authorList>
    </citation>
    <scope>NUCLEOTIDE SEQUENCE</scope>
    <source>
        <strain evidence="8">LJY008</strain>
    </source>
</reference>
<evidence type="ECO:0000313" key="8">
    <source>
        <dbReference type="EMBL" id="MCD1125456.1"/>
    </source>
</evidence>
<dbReference type="InterPro" id="IPR036396">
    <property type="entry name" value="Cyt_P450_sf"/>
</dbReference>
<dbReference type="CDD" id="cd00302">
    <property type="entry name" value="cytochrome_P450"/>
    <property type="match status" value="1"/>
</dbReference>
<dbReference type="PRINTS" id="PR00385">
    <property type="entry name" value="P450"/>
</dbReference>
<proteinExistence type="inferred from homology"/>
<protein>
    <submittedName>
        <fullName evidence="8">Cytochrome P450</fullName>
    </submittedName>
</protein>
<comment type="cofactor">
    <cofactor evidence="7">
        <name>heme</name>
        <dbReference type="ChEBI" id="CHEBI:30413"/>
    </cofactor>
</comment>
<sequence length="420" mass="47809">MHHLSTDICHYLYSLADEQNGNNVSLELNGVSTLIVQNREDAEYVLRRNYENYEKNMAWFKQALGTSRFFENGQIWKLHKNLTQPFLNRFDDQQTVKLSIHHAQQGVAQLIDDSCAGQPTLDDGIFRKMAMAVFIENFFQVSLEESGINIDNIAELMEFSSEFSFIPAGILNTQHRRRLVKLRALRRQVNADLKIFRDPERINPLLARILNAEAEPGSQVVLEEELMAFLAAGSESTAATMSWVCYLLANHPEQQERLYQEVMMHPHPTNWQQLSQMPGLMTFISEALRLYPPIPIIIRQAIGADKIGNDAISARQNIIISFIGIMRNKNVYPNPAELNLRDEDYSPLNDKESGIGISFSHGPRICGGKDFALVELAGFVHTFLKQASFTLTSDLPPRFYWKSQMINQGGQPVRVTPRLD</sequence>
<dbReference type="InterPro" id="IPR002401">
    <property type="entry name" value="Cyt_P450_E_grp-I"/>
</dbReference>
<evidence type="ECO:0000256" key="1">
    <source>
        <dbReference type="ARBA" id="ARBA00010617"/>
    </source>
</evidence>
<feature type="binding site" description="axial binding residue" evidence="7">
    <location>
        <position position="366"/>
    </location>
    <ligand>
        <name>heme</name>
        <dbReference type="ChEBI" id="CHEBI:30413"/>
    </ligand>
    <ligandPart>
        <name>Fe</name>
        <dbReference type="ChEBI" id="CHEBI:18248"/>
    </ligandPart>
</feature>
<dbReference type="EMBL" id="JAJNAG010000007">
    <property type="protein sequence ID" value="MCD1125456.1"/>
    <property type="molecule type" value="Genomic_DNA"/>
</dbReference>
<dbReference type="PANTHER" id="PTHR24291">
    <property type="entry name" value="CYTOCHROME P450 FAMILY 4"/>
    <property type="match status" value="1"/>
</dbReference>
<keyword evidence="5 7" id="KW-0408">Iron</keyword>
<evidence type="ECO:0000256" key="6">
    <source>
        <dbReference type="ARBA" id="ARBA00023033"/>
    </source>
</evidence>
<evidence type="ECO:0000256" key="2">
    <source>
        <dbReference type="ARBA" id="ARBA00022617"/>
    </source>
</evidence>
<organism evidence="8 9">
    <name type="scientific">Limnobaculum eriocheiris</name>
    <dbReference type="NCBI Taxonomy" id="2897391"/>
    <lineage>
        <taxon>Bacteria</taxon>
        <taxon>Pseudomonadati</taxon>
        <taxon>Pseudomonadota</taxon>
        <taxon>Gammaproteobacteria</taxon>
        <taxon>Enterobacterales</taxon>
        <taxon>Budviciaceae</taxon>
        <taxon>Limnobaculum</taxon>
    </lineage>
</organism>
<dbReference type="Proteomes" id="UP001139171">
    <property type="component" value="Unassembled WGS sequence"/>
</dbReference>
<dbReference type="InterPro" id="IPR050196">
    <property type="entry name" value="Cytochrome_P450_Monoox"/>
</dbReference>
<keyword evidence="3 7" id="KW-0479">Metal-binding</keyword>
<dbReference type="GO" id="GO:0020037">
    <property type="term" value="F:heme binding"/>
    <property type="evidence" value="ECO:0007669"/>
    <property type="project" value="InterPro"/>
</dbReference>
<dbReference type="GO" id="GO:0004497">
    <property type="term" value="F:monooxygenase activity"/>
    <property type="evidence" value="ECO:0007669"/>
    <property type="project" value="UniProtKB-KW"/>
</dbReference>
<evidence type="ECO:0000256" key="5">
    <source>
        <dbReference type="ARBA" id="ARBA00023004"/>
    </source>
</evidence>
<gene>
    <name evidence="8" type="ORF">LPW36_05400</name>
</gene>
<keyword evidence="6" id="KW-0503">Monooxygenase</keyword>
<keyword evidence="9" id="KW-1185">Reference proteome</keyword>
<dbReference type="Pfam" id="PF00067">
    <property type="entry name" value="p450"/>
    <property type="match status" value="1"/>
</dbReference>
<dbReference type="RefSeq" id="WP_230608411.1">
    <property type="nucleotide sequence ID" value="NZ_JAJNAG010000007.1"/>
</dbReference>
<dbReference type="GO" id="GO:0016705">
    <property type="term" value="F:oxidoreductase activity, acting on paired donors, with incorporation or reduction of molecular oxygen"/>
    <property type="evidence" value="ECO:0007669"/>
    <property type="project" value="InterPro"/>
</dbReference>
<dbReference type="PANTHER" id="PTHR24291:SF50">
    <property type="entry name" value="BIFUNCTIONAL ALBAFLAVENONE MONOOXYGENASE_TERPENE SYNTHASE"/>
    <property type="match status" value="1"/>
</dbReference>
<dbReference type="AlphaFoldDB" id="A0A9X1MTU1"/>
<dbReference type="GO" id="GO:0005506">
    <property type="term" value="F:iron ion binding"/>
    <property type="evidence" value="ECO:0007669"/>
    <property type="project" value="InterPro"/>
</dbReference>
<dbReference type="SUPFAM" id="SSF48264">
    <property type="entry name" value="Cytochrome P450"/>
    <property type="match status" value="1"/>
</dbReference>
<accession>A0A9X1MTU1</accession>